<evidence type="ECO:0000313" key="2">
    <source>
        <dbReference type="Proteomes" id="UP001056120"/>
    </source>
</evidence>
<dbReference type="Proteomes" id="UP001056120">
    <property type="component" value="Linkage Group LG20"/>
</dbReference>
<accession>A0ACB9D9T5</accession>
<reference evidence="2" key="1">
    <citation type="journal article" date="2022" name="Mol. Ecol. Resour.">
        <title>The genomes of chicory, endive, great burdock and yacon provide insights into Asteraceae palaeo-polyploidization history and plant inulin production.</title>
        <authorList>
            <person name="Fan W."/>
            <person name="Wang S."/>
            <person name="Wang H."/>
            <person name="Wang A."/>
            <person name="Jiang F."/>
            <person name="Liu H."/>
            <person name="Zhao H."/>
            <person name="Xu D."/>
            <person name="Zhang Y."/>
        </authorList>
    </citation>
    <scope>NUCLEOTIDE SEQUENCE [LARGE SCALE GENOMIC DNA]</scope>
    <source>
        <strain evidence="2">cv. Yunnan</strain>
    </source>
</reference>
<organism evidence="1 2">
    <name type="scientific">Smallanthus sonchifolius</name>
    <dbReference type="NCBI Taxonomy" id="185202"/>
    <lineage>
        <taxon>Eukaryota</taxon>
        <taxon>Viridiplantae</taxon>
        <taxon>Streptophyta</taxon>
        <taxon>Embryophyta</taxon>
        <taxon>Tracheophyta</taxon>
        <taxon>Spermatophyta</taxon>
        <taxon>Magnoliopsida</taxon>
        <taxon>eudicotyledons</taxon>
        <taxon>Gunneridae</taxon>
        <taxon>Pentapetalae</taxon>
        <taxon>asterids</taxon>
        <taxon>campanulids</taxon>
        <taxon>Asterales</taxon>
        <taxon>Asteraceae</taxon>
        <taxon>Asteroideae</taxon>
        <taxon>Heliantheae alliance</taxon>
        <taxon>Millerieae</taxon>
        <taxon>Smallanthus</taxon>
    </lineage>
</organism>
<reference evidence="1 2" key="2">
    <citation type="journal article" date="2022" name="Mol. Ecol. Resour.">
        <title>The genomes of chicory, endive, great burdock and yacon provide insights into Asteraceae paleo-polyploidization history and plant inulin production.</title>
        <authorList>
            <person name="Fan W."/>
            <person name="Wang S."/>
            <person name="Wang H."/>
            <person name="Wang A."/>
            <person name="Jiang F."/>
            <person name="Liu H."/>
            <person name="Zhao H."/>
            <person name="Xu D."/>
            <person name="Zhang Y."/>
        </authorList>
    </citation>
    <scope>NUCLEOTIDE SEQUENCE [LARGE SCALE GENOMIC DNA]</scope>
    <source>
        <strain evidence="2">cv. Yunnan</strain>
        <tissue evidence="1">Leaves</tissue>
    </source>
</reference>
<dbReference type="EMBL" id="CM042037">
    <property type="protein sequence ID" value="KAI3743393.1"/>
    <property type="molecule type" value="Genomic_DNA"/>
</dbReference>
<proteinExistence type="predicted"/>
<comment type="caution">
    <text evidence="1">The sequence shown here is derived from an EMBL/GenBank/DDBJ whole genome shotgun (WGS) entry which is preliminary data.</text>
</comment>
<evidence type="ECO:0000313" key="1">
    <source>
        <dbReference type="EMBL" id="KAI3743393.1"/>
    </source>
</evidence>
<name>A0ACB9D9T5_9ASTR</name>
<gene>
    <name evidence="1" type="ORF">L1987_61102</name>
</gene>
<sequence>MSKAPGNVGESGEIACIGEPYRENDGSMSVGSSVCKDNNSVTTMTRSFVKEDGNNISMDAFNEHNNSSPMDLCFQQAGSMTALVLQGGLYAITSSVQRSEEKESSLAATRELQMICGKEEAKVCQRELTWSSKQ</sequence>
<protein>
    <submittedName>
        <fullName evidence="1">Uncharacterized protein</fullName>
    </submittedName>
</protein>
<keyword evidence="2" id="KW-1185">Reference proteome</keyword>